<accession>A0A1G4B7Z1</accession>
<dbReference type="GeneID" id="34560437"/>
<feature type="region of interest" description="Disordered" evidence="1">
    <location>
        <begin position="1"/>
        <end position="55"/>
    </location>
</feature>
<dbReference type="EMBL" id="MJBS01000058">
    <property type="protein sequence ID" value="OHE97385.1"/>
    <property type="molecule type" value="Genomic_DNA"/>
</dbReference>
<dbReference type="Proteomes" id="UP000176998">
    <property type="component" value="Unassembled WGS sequence"/>
</dbReference>
<reference evidence="2 3" key="1">
    <citation type="submission" date="2016-09" db="EMBL/GenBank/DDBJ databases">
        <authorList>
            <person name="Capua I."/>
            <person name="De Benedictis P."/>
            <person name="Joannis T."/>
            <person name="Lombin L.H."/>
            <person name="Cattoli G."/>
        </authorList>
    </citation>
    <scope>NUCLEOTIDE SEQUENCE [LARGE SCALE GENOMIC DNA]</scope>
    <source>
        <strain evidence="2 3">IMI 309357</strain>
    </source>
</reference>
<sequence>MGQVKPQQQSGKKAQPNGRGQRQRGGRGRHGRKHRTPSHWSFAQDFAAGPPSSASKPWVSLGNLDFSLQRWMRNGNPDQTLANWGLDTDHYASLEDRVLADIALKWPDATVSLLYEKTQEAREHVYHHFASKAQARLSLEASDWFILEALWIIMNKAQTGMRNLPENRKYSYDYTYSQLRSFASGPVDMQYAFYLKKYERSRTPGAAPTTTPMSSVPAAGSYLIGDQTRMPTTWMAPPPTHGGLFHTSHGSSFVPMPSQGTWMVGGGMGQAIAHGGPASHLYASAQHLPGAQQRPPLTYY</sequence>
<evidence type="ECO:0000313" key="3">
    <source>
        <dbReference type="Proteomes" id="UP000176998"/>
    </source>
</evidence>
<dbReference type="AlphaFoldDB" id="A0A1G4B7Z1"/>
<proteinExistence type="predicted"/>
<name>A0A1G4B7Z1_9PEZI</name>
<feature type="compositionally biased region" description="Polar residues" evidence="1">
    <location>
        <begin position="1"/>
        <end position="12"/>
    </location>
</feature>
<dbReference type="OrthoDB" id="4846705at2759"/>
<comment type="caution">
    <text evidence="2">The sequence shown here is derived from an EMBL/GenBank/DDBJ whole genome shotgun (WGS) entry which is preliminary data.</text>
</comment>
<gene>
    <name evidence="2" type="ORF">CORC01_07290</name>
</gene>
<keyword evidence="3" id="KW-1185">Reference proteome</keyword>
<protein>
    <submittedName>
        <fullName evidence="2">Uncharacterized protein</fullName>
    </submittedName>
</protein>
<feature type="compositionally biased region" description="Basic residues" evidence="1">
    <location>
        <begin position="21"/>
        <end position="37"/>
    </location>
</feature>
<dbReference type="RefSeq" id="XP_022474539.1">
    <property type="nucleotide sequence ID" value="XM_022618927.1"/>
</dbReference>
<evidence type="ECO:0000256" key="1">
    <source>
        <dbReference type="SAM" id="MobiDB-lite"/>
    </source>
</evidence>
<organism evidence="2 3">
    <name type="scientific">Colletotrichum orchidophilum</name>
    <dbReference type="NCBI Taxonomy" id="1209926"/>
    <lineage>
        <taxon>Eukaryota</taxon>
        <taxon>Fungi</taxon>
        <taxon>Dikarya</taxon>
        <taxon>Ascomycota</taxon>
        <taxon>Pezizomycotina</taxon>
        <taxon>Sordariomycetes</taxon>
        <taxon>Hypocreomycetidae</taxon>
        <taxon>Glomerellales</taxon>
        <taxon>Glomerellaceae</taxon>
        <taxon>Colletotrichum</taxon>
    </lineage>
</organism>
<evidence type="ECO:0000313" key="2">
    <source>
        <dbReference type="EMBL" id="OHE97385.1"/>
    </source>
</evidence>